<dbReference type="CDD" id="cd06529">
    <property type="entry name" value="S24_LexA-like"/>
    <property type="match status" value="1"/>
</dbReference>
<dbReference type="InterPro" id="IPR036286">
    <property type="entry name" value="LexA/Signal_pep-like_sf"/>
</dbReference>
<proteinExistence type="predicted"/>
<organism evidence="1">
    <name type="scientific">uncultured Dysgonomonas sp</name>
    <dbReference type="NCBI Taxonomy" id="206096"/>
    <lineage>
        <taxon>Bacteria</taxon>
        <taxon>Pseudomonadati</taxon>
        <taxon>Bacteroidota</taxon>
        <taxon>Bacteroidia</taxon>
        <taxon>Bacteroidales</taxon>
        <taxon>Dysgonomonadaceae</taxon>
        <taxon>Dysgonomonas</taxon>
        <taxon>environmental samples</taxon>
    </lineage>
</organism>
<protein>
    <submittedName>
        <fullName evidence="1">Uncharacterized protein</fullName>
    </submittedName>
</protein>
<sequence>MSINQRIQEIIDKLFSGNKRAFSIAVGIAATVTENIVGTRGTNPSFEVTSKIASAIENINTEWLLTGKGSMLKTGTSQVNDITATVSEDKPYYGLKSNHTEKPFIESASLIKESFSQAISTGNCKAIIIPFIDDYDFSLRNHGDSMVNRSDLKKSIHDQDIVACRFWENGSHIRWGEVYALATKQGYIIKKVVPSDTKGKITCISFNEEKGYTAYDLSLSEISDWAIVVGVVSVNVW</sequence>
<name>A0A212JXV1_9BACT</name>
<gene>
    <name evidence="1" type="ORF">KL86DYS1_30806</name>
</gene>
<dbReference type="RefSeq" id="WP_296942904.1">
    <property type="nucleotide sequence ID" value="NZ_LT599032.1"/>
</dbReference>
<dbReference type="InterPro" id="IPR039418">
    <property type="entry name" value="LexA-like"/>
</dbReference>
<dbReference type="Gene3D" id="2.10.109.10">
    <property type="entry name" value="Umud Fragment, subunit A"/>
    <property type="match status" value="1"/>
</dbReference>
<dbReference type="EMBL" id="FLUM01000003">
    <property type="protein sequence ID" value="SBW04310.1"/>
    <property type="molecule type" value="Genomic_DNA"/>
</dbReference>
<reference evidence="1" key="1">
    <citation type="submission" date="2016-04" db="EMBL/GenBank/DDBJ databases">
        <authorList>
            <person name="Evans L.H."/>
            <person name="Alamgir A."/>
            <person name="Owens N."/>
            <person name="Weber N.D."/>
            <person name="Virtaneva K."/>
            <person name="Barbian K."/>
            <person name="Babar A."/>
            <person name="Rosenke K."/>
        </authorList>
    </citation>
    <scope>NUCLEOTIDE SEQUENCE</scope>
    <source>
        <strain evidence="1">86-1</strain>
    </source>
</reference>
<dbReference type="AlphaFoldDB" id="A0A212JXV1"/>
<dbReference type="SUPFAM" id="SSF51306">
    <property type="entry name" value="LexA/Signal peptidase"/>
    <property type="match status" value="1"/>
</dbReference>
<evidence type="ECO:0000313" key="1">
    <source>
        <dbReference type="EMBL" id="SBW04310.1"/>
    </source>
</evidence>
<accession>A0A212JXV1</accession>